<dbReference type="AlphaFoldDB" id="A0A392TC22"/>
<dbReference type="InterPro" id="IPR036396">
    <property type="entry name" value="Cyt_P450_sf"/>
</dbReference>
<dbReference type="GO" id="GO:0020037">
    <property type="term" value="F:heme binding"/>
    <property type="evidence" value="ECO:0007669"/>
    <property type="project" value="InterPro"/>
</dbReference>
<reference evidence="1 2" key="1">
    <citation type="journal article" date="2018" name="Front. Plant Sci.">
        <title>Red Clover (Trifolium pratense) and Zigzag Clover (T. medium) - A Picture of Genomic Similarities and Differences.</title>
        <authorList>
            <person name="Dluhosova J."/>
            <person name="Istvanek J."/>
            <person name="Nedelnik J."/>
            <person name="Repkova J."/>
        </authorList>
    </citation>
    <scope>NUCLEOTIDE SEQUENCE [LARGE SCALE GENOMIC DNA]</scope>
    <source>
        <strain evidence="2">cv. 10/8</strain>
        <tissue evidence="1">Leaf</tissue>
    </source>
</reference>
<dbReference type="Proteomes" id="UP000265520">
    <property type="component" value="Unassembled WGS sequence"/>
</dbReference>
<evidence type="ECO:0000313" key="2">
    <source>
        <dbReference type="Proteomes" id="UP000265520"/>
    </source>
</evidence>
<keyword evidence="1" id="KW-0560">Oxidoreductase</keyword>
<dbReference type="Gene3D" id="1.10.630.10">
    <property type="entry name" value="Cytochrome P450"/>
    <property type="match status" value="1"/>
</dbReference>
<dbReference type="GO" id="GO:0004497">
    <property type="term" value="F:monooxygenase activity"/>
    <property type="evidence" value="ECO:0007669"/>
    <property type="project" value="UniProtKB-KW"/>
</dbReference>
<keyword evidence="2" id="KW-1185">Reference proteome</keyword>
<protein>
    <submittedName>
        <fullName evidence="1">Isoleucine N-monooxygenase 2-like</fullName>
    </submittedName>
</protein>
<feature type="non-terminal residue" evidence="1">
    <location>
        <position position="77"/>
    </location>
</feature>
<keyword evidence="1" id="KW-0503">Monooxygenase</keyword>
<dbReference type="GO" id="GO:0005506">
    <property type="term" value="F:iron ion binding"/>
    <property type="evidence" value="ECO:0007669"/>
    <property type="project" value="InterPro"/>
</dbReference>
<sequence length="77" mass="8936">MASDIISNGYLTSVLVPYGEQWKKMKKIIANDLLSPLKHQWLQDKRNEEADNLMFYLHNKCNNGGLVNIRIATQHYC</sequence>
<dbReference type="GO" id="GO:0016705">
    <property type="term" value="F:oxidoreductase activity, acting on paired donors, with incorporation or reduction of molecular oxygen"/>
    <property type="evidence" value="ECO:0007669"/>
    <property type="project" value="InterPro"/>
</dbReference>
<name>A0A392TC22_9FABA</name>
<dbReference type="EMBL" id="LXQA010538449">
    <property type="protein sequence ID" value="MCI57977.1"/>
    <property type="molecule type" value="Genomic_DNA"/>
</dbReference>
<organism evidence="1 2">
    <name type="scientific">Trifolium medium</name>
    <dbReference type="NCBI Taxonomy" id="97028"/>
    <lineage>
        <taxon>Eukaryota</taxon>
        <taxon>Viridiplantae</taxon>
        <taxon>Streptophyta</taxon>
        <taxon>Embryophyta</taxon>
        <taxon>Tracheophyta</taxon>
        <taxon>Spermatophyta</taxon>
        <taxon>Magnoliopsida</taxon>
        <taxon>eudicotyledons</taxon>
        <taxon>Gunneridae</taxon>
        <taxon>Pentapetalae</taxon>
        <taxon>rosids</taxon>
        <taxon>fabids</taxon>
        <taxon>Fabales</taxon>
        <taxon>Fabaceae</taxon>
        <taxon>Papilionoideae</taxon>
        <taxon>50 kb inversion clade</taxon>
        <taxon>NPAAA clade</taxon>
        <taxon>Hologalegina</taxon>
        <taxon>IRL clade</taxon>
        <taxon>Trifolieae</taxon>
        <taxon>Trifolium</taxon>
    </lineage>
</organism>
<proteinExistence type="predicted"/>
<comment type="caution">
    <text evidence="1">The sequence shown here is derived from an EMBL/GenBank/DDBJ whole genome shotgun (WGS) entry which is preliminary data.</text>
</comment>
<accession>A0A392TC22</accession>
<dbReference type="SUPFAM" id="SSF48264">
    <property type="entry name" value="Cytochrome P450"/>
    <property type="match status" value="1"/>
</dbReference>
<evidence type="ECO:0000313" key="1">
    <source>
        <dbReference type="EMBL" id="MCI57977.1"/>
    </source>
</evidence>